<evidence type="ECO:0000256" key="6">
    <source>
        <dbReference type="ARBA" id="ARBA00023242"/>
    </source>
</evidence>
<reference evidence="7 8" key="1">
    <citation type="submission" date="2016-03" db="EMBL/GenBank/DDBJ databases">
        <title>How can Kluyveromyces marxianus grow so fast - potential evolutionary course in Saccharomyces Complex revealed by comparative genomics.</title>
        <authorList>
            <person name="Mo W."/>
            <person name="Lu W."/>
            <person name="Yang X."/>
            <person name="Qi J."/>
            <person name="Lv H."/>
        </authorList>
    </citation>
    <scope>NUCLEOTIDE SEQUENCE [LARGE SCALE GENOMIC DNA]</scope>
    <source>
        <strain evidence="7 8">FIM1</strain>
    </source>
</reference>
<evidence type="ECO:0000256" key="3">
    <source>
        <dbReference type="ARBA" id="ARBA00005229"/>
    </source>
</evidence>
<keyword evidence="5" id="KW-0963">Cytoplasm</keyword>
<evidence type="ECO:0000256" key="2">
    <source>
        <dbReference type="ARBA" id="ARBA00004496"/>
    </source>
</evidence>
<accession>A0ABX6EP49</accession>
<dbReference type="InterPro" id="IPR038744">
    <property type="entry name" value="Hri1_N"/>
</dbReference>
<dbReference type="Proteomes" id="UP000422736">
    <property type="component" value="Chromosome 1"/>
</dbReference>
<dbReference type="InterPro" id="IPR043047">
    <property type="entry name" value="Hri1_N_sf"/>
</dbReference>
<proteinExistence type="inferred from homology"/>
<sequence>MEPVFSNRVSIQWGDEAPKEDTSTWILTAPDGKFVDARISLESNVPQWLITGKEVEIPTKEGYEFSIQFVHELDSVHGQNSEHSADTGHFKTLADKSRLEEGEMYNVDRKQVMKYKEVWRSIDSLHSTPEHLVATSVSNGLKASEIQSFIWELPEDSKGNARGRLIKIGRFSQGIVEYNGSYQCIRIFDNSVVYQYGSNLEEIFGQFMRGLSTRNVQFPWKRVYP</sequence>
<evidence type="ECO:0000313" key="7">
    <source>
        <dbReference type="EMBL" id="QGN13976.1"/>
    </source>
</evidence>
<keyword evidence="6" id="KW-0539">Nucleus</keyword>
<evidence type="ECO:0000313" key="8">
    <source>
        <dbReference type="Proteomes" id="UP000422736"/>
    </source>
</evidence>
<comment type="subcellular location">
    <subcellularLocation>
        <location evidence="2">Cytoplasm</location>
    </subcellularLocation>
    <subcellularLocation>
        <location evidence="1">Nucleus</location>
    </subcellularLocation>
</comment>
<protein>
    <recommendedName>
        <fullName evidence="4">Protein HRI1</fullName>
    </recommendedName>
</protein>
<dbReference type="CDD" id="cd11692">
    <property type="entry name" value="HRI1_N_like"/>
    <property type="match status" value="1"/>
</dbReference>
<dbReference type="Gene3D" id="2.40.128.320">
    <property type="entry name" value="Protein HRI1, N-terminal domain"/>
    <property type="match status" value="1"/>
</dbReference>
<comment type="similarity">
    <text evidence="3">Belongs to the HRI1 family.</text>
</comment>
<dbReference type="Pfam" id="PF16815">
    <property type="entry name" value="HRI1"/>
    <property type="match status" value="1"/>
</dbReference>
<gene>
    <name evidence="7" type="ORF">FIM1_625</name>
</gene>
<dbReference type="InterPro" id="IPR031818">
    <property type="entry name" value="Hri1"/>
</dbReference>
<evidence type="ECO:0000256" key="5">
    <source>
        <dbReference type="ARBA" id="ARBA00022490"/>
    </source>
</evidence>
<dbReference type="EMBL" id="CP015054">
    <property type="protein sequence ID" value="QGN13976.1"/>
    <property type="molecule type" value="Genomic_DNA"/>
</dbReference>
<name>A0ABX6EP49_KLUMA</name>
<keyword evidence="8" id="KW-1185">Reference proteome</keyword>
<organism evidence="7 8">
    <name type="scientific">Kluyveromyces marxianus</name>
    <name type="common">Yeast</name>
    <name type="synonym">Candida kefyr</name>
    <dbReference type="NCBI Taxonomy" id="4911"/>
    <lineage>
        <taxon>Eukaryota</taxon>
        <taxon>Fungi</taxon>
        <taxon>Dikarya</taxon>
        <taxon>Ascomycota</taxon>
        <taxon>Saccharomycotina</taxon>
        <taxon>Saccharomycetes</taxon>
        <taxon>Saccharomycetales</taxon>
        <taxon>Saccharomycetaceae</taxon>
        <taxon>Kluyveromyces</taxon>
    </lineage>
</organism>
<evidence type="ECO:0000256" key="4">
    <source>
        <dbReference type="ARBA" id="ARBA00017063"/>
    </source>
</evidence>
<evidence type="ECO:0000256" key="1">
    <source>
        <dbReference type="ARBA" id="ARBA00004123"/>
    </source>
</evidence>